<evidence type="ECO:0000313" key="2">
    <source>
        <dbReference type="Proteomes" id="UP001056120"/>
    </source>
</evidence>
<organism evidence="1 2">
    <name type="scientific">Smallanthus sonchifolius</name>
    <dbReference type="NCBI Taxonomy" id="185202"/>
    <lineage>
        <taxon>Eukaryota</taxon>
        <taxon>Viridiplantae</taxon>
        <taxon>Streptophyta</taxon>
        <taxon>Embryophyta</taxon>
        <taxon>Tracheophyta</taxon>
        <taxon>Spermatophyta</taxon>
        <taxon>Magnoliopsida</taxon>
        <taxon>eudicotyledons</taxon>
        <taxon>Gunneridae</taxon>
        <taxon>Pentapetalae</taxon>
        <taxon>asterids</taxon>
        <taxon>campanulids</taxon>
        <taxon>Asterales</taxon>
        <taxon>Asteraceae</taxon>
        <taxon>Asteroideae</taxon>
        <taxon>Heliantheae alliance</taxon>
        <taxon>Millerieae</taxon>
        <taxon>Smallanthus</taxon>
    </lineage>
</organism>
<accession>A0ACB9EXE5</accession>
<evidence type="ECO:0000313" key="1">
    <source>
        <dbReference type="EMBL" id="KAI3763106.1"/>
    </source>
</evidence>
<reference evidence="1 2" key="2">
    <citation type="journal article" date="2022" name="Mol. Ecol. Resour.">
        <title>The genomes of chicory, endive, great burdock and yacon provide insights into Asteraceae paleo-polyploidization history and plant inulin production.</title>
        <authorList>
            <person name="Fan W."/>
            <person name="Wang S."/>
            <person name="Wang H."/>
            <person name="Wang A."/>
            <person name="Jiang F."/>
            <person name="Liu H."/>
            <person name="Zhao H."/>
            <person name="Xu D."/>
            <person name="Zhang Y."/>
        </authorList>
    </citation>
    <scope>NUCLEOTIDE SEQUENCE [LARGE SCALE GENOMIC DNA]</scope>
    <source>
        <strain evidence="2">cv. Yunnan</strain>
        <tissue evidence="1">Leaves</tissue>
    </source>
</reference>
<proteinExistence type="predicted"/>
<dbReference type="EMBL" id="CM042034">
    <property type="protein sequence ID" value="KAI3763106.1"/>
    <property type="molecule type" value="Genomic_DNA"/>
</dbReference>
<dbReference type="Proteomes" id="UP001056120">
    <property type="component" value="Linkage Group LG17"/>
</dbReference>
<reference evidence="2" key="1">
    <citation type="journal article" date="2022" name="Mol. Ecol. Resour.">
        <title>The genomes of chicory, endive, great burdock and yacon provide insights into Asteraceae palaeo-polyploidization history and plant inulin production.</title>
        <authorList>
            <person name="Fan W."/>
            <person name="Wang S."/>
            <person name="Wang H."/>
            <person name="Wang A."/>
            <person name="Jiang F."/>
            <person name="Liu H."/>
            <person name="Zhao H."/>
            <person name="Xu D."/>
            <person name="Zhang Y."/>
        </authorList>
    </citation>
    <scope>NUCLEOTIDE SEQUENCE [LARGE SCALE GENOMIC DNA]</scope>
    <source>
        <strain evidence="2">cv. Yunnan</strain>
    </source>
</reference>
<protein>
    <submittedName>
        <fullName evidence="1">Uncharacterized protein</fullName>
    </submittedName>
</protein>
<name>A0ACB9EXE5_9ASTR</name>
<comment type="caution">
    <text evidence="1">The sequence shown here is derived from an EMBL/GenBank/DDBJ whole genome shotgun (WGS) entry which is preliminary data.</text>
</comment>
<gene>
    <name evidence="1" type="ORF">L1987_53556</name>
</gene>
<keyword evidence="2" id="KW-1185">Reference proteome</keyword>
<sequence length="120" mass="13148">MKPPTRGRSSAIPVHAFTFMAAVAVDWPKGPVKFGSEDLTASVIDSVVDEVVEQRDIDSGGVASAPGISVKYIRLFHQCVCSMETRKSSERSEYPLEEENVDGDYGRVPNEELKGNFNGR</sequence>